<accession>A0A1I0DS78</accession>
<dbReference type="RefSeq" id="WP_091443471.1">
    <property type="nucleotide sequence ID" value="NZ_FOIE01000004.1"/>
</dbReference>
<proteinExistence type="predicted"/>
<evidence type="ECO:0000313" key="1">
    <source>
        <dbReference type="EMBL" id="SET35299.1"/>
    </source>
</evidence>
<keyword evidence="2" id="KW-1185">Reference proteome</keyword>
<sequence>MVDIDVLDREHTLSTAVRRYEELRTRDSLADPDDPAGPRPLGRAEALELLALSEVVTRKAGRGRQLTVRTARGAGASWADIGQALGTTRQSAWEAHRRWIDGQAAQRGTVGAIGFDEDDVAAACALAGDSAD</sequence>
<gene>
    <name evidence="1" type="ORF">SAMN04488546_2113</name>
</gene>
<reference evidence="2" key="1">
    <citation type="submission" date="2016-10" db="EMBL/GenBank/DDBJ databases">
        <authorList>
            <person name="Varghese N."/>
            <person name="Submissions S."/>
        </authorList>
    </citation>
    <scope>NUCLEOTIDE SEQUENCE [LARGE SCALE GENOMIC DNA]</scope>
    <source>
        <strain evidence="2">DSM 44209</strain>
    </source>
</reference>
<dbReference type="EMBL" id="FOIE01000004">
    <property type="protein sequence ID" value="SET35299.1"/>
    <property type="molecule type" value="Genomic_DNA"/>
</dbReference>
<dbReference type="Proteomes" id="UP000198507">
    <property type="component" value="Unassembled WGS sequence"/>
</dbReference>
<protein>
    <submittedName>
        <fullName evidence="1">Uncharacterized protein</fullName>
    </submittedName>
</protein>
<evidence type="ECO:0000313" key="2">
    <source>
        <dbReference type="Proteomes" id="UP000198507"/>
    </source>
</evidence>
<name>A0A1I0DS78_9ACTN</name>
<organism evidence="1 2">
    <name type="scientific">Geodermatophilus poikilotrophus</name>
    <dbReference type="NCBI Taxonomy" id="1333667"/>
    <lineage>
        <taxon>Bacteria</taxon>
        <taxon>Bacillati</taxon>
        <taxon>Actinomycetota</taxon>
        <taxon>Actinomycetes</taxon>
        <taxon>Geodermatophilales</taxon>
        <taxon>Geodermatophilaceae</taxon>
        <taxon>Geodermatophilus</taxon>
    </lineage>
</organism>
<dbReference type="AlphaFoldDB" id="A0A1I0DS78"/>
<dbReference type="OrthoDB" id="3480766at2"/>